<sequence>MKRSDQSAVCRDSDTGPGDRTCRLTASSGSAGVRGLELFSHAKVAFNLRNHRTGVFGQRRRFVVVGQAAVESQGLAAGRDLLVEENSVEAAAPAARRLLIRPWRRSSSPAGGVIGGFMVPMMALNLLEASM</sequence>
<dbReference type="Proteomes" id="UP000566663">
    <property type="component" value="Unassembled WGS sequence"/>
</dbReference>
<reference evidence="2 3" key="1">
    <citation type="submission" date="2020-08" db="EMBL/GenBank/DDBJ databases">
        <title>Genomic Encyclopedia of Type Strains, Phase IV (KMG-IV): sequencing the most valuable type-strain genomes for metagenomic binning, comparative biology and taxonomic classification.</title>
        <authorList>
            <person name="Goeker M."/>
        </authorList>
    </citation>
    <scope>NUCLEOTIDE SEQUENCE [LARGE SCALE GENOMIC DNA]</scope>
    <source>
        <strain evidence="2 3">DSM 25335</strain>
    </source>
</reference>
<gene>
    <name evidence="2" type="ORF">HNQ67_000606</name>
</gene>
<evidence type="ECO:0000313" key="2">
    <source>
        <dbReference type="EMBL" id="MBB5291110.1"/>
    </source>
</evidence>
<proteinExistence type="predicted"/>
<dbReference type="AlphaFoldDB" id="A0A7W8HWJ9"/>
<feature type="region of interest" description="Disordered" evidence="1">
    <location>
        <begin position="1"/>
        <end position="23"/>
    </location>
</feature>
<organism evidence="2 3">
    <name type="scientific">Brevundimonas basaltis</name>
    <dbReference type="NCBI Taxonomy" id="472166"/>
    <lineage>
        <taxon>Bacteria</taxon>
        <taxon>Pseudomonadati</taxon>
        <taxon>Pseudomonadota</taxon>
        <taxon>Alphaproteobacteria</taxon>
        <taxon>Caulobacterales</taxon>
        <taxon>Caulobacteraceae</taxon>
        <taxon>Brevundimonas</taxon>
    </lineage>
</organism>
<evidence type="ECO:0000256" key="1">
    <source>
        <dbReference type="SAM" id="MobiDB-lite"/>
    </source>
</evidence>
<comment type="caution">
    <text evidence="2">The sequence shown here is derived from an EMBL/GenBank/DDBJ whole genome shotgun (WGS) entry which is preliminary data.</text>
</comment>
<evidence type="ECO:0000313" key="3">
    <source>
        <dbReference type="Proteomes" id="UP000566663"/>
    </source>
</evidence>
<keyword evidence="3" id="KW-1185">Reference proteome</keyword>
<name>A0A7W8HWJ9_9CAUL</name>
<dbReference type="EMBL" id="JACHFZ010000001">
    <property type="protein sequence ID" value="MBB5291110.1"/>
    <property type="molecule type" value="Genomic_DNA"/>
</dbReference>
<accession>A0A7W8HWJ9</accession>
<protein>
    <submittedName>
        <fullName evidence="2">Uncharacterized protein</fullName>
    </submittedName>
</protein>